<reference evidence="3" key="1">
    <citation type="journal article" date="2014" name="Int. J. Syst. Evol. Microbiol.">
        <title>Complete genome sequence of Corynebacterium casei LMG S-19264T (=DSM 44701T), isolated from a smear-ripened cheese.</title>
        <authorList>
            <consortium name="US DOE Joint Genome Institute (JGI-PGF)"/>
            <person name="Walter F."/>
            <person name="Albersmeier A."/>
            <person name="Kalinowski J."/>
            <person name="Ruckert C."/>
        </authorList>
    </citation>
    <scope>NUCLEOTIDE SEQUENCE</scope>
    <source>
        <strain evidence="3">CGMCC 1.15958</strain>
    </source>
</reference>
<dbReference type="Pfam" id="PF02911">
    <property type="entry name" value="Formyl_trans_C"/>
    <property type="match status" value="1"/>
</dbReference>
<sequence length="307" mass="34335">MRVALIGNSNAVFPLLDWLHAQGLLVGVAATEQDNEFFKNFEAVCQQKQITANIFKKKSITKQIKDWLENLNANIVLVLGFSYKIRKEILVLPKLGFFNIHFGKLPKYGGGHPVFWQIKNQETQATLTIHQMDEEYDTGPIAFEINFDLNPQANHAMLDLNYGYLTINGVYFLLDAILKNALTLTPQSNQNSVFYSKPSLKDIIIHWQTMSAPEIMALIKACNPWNNGAIARINGMDLKILEASIKNMPTTKAGEIINIDENQIEVSCINDTAISIKAIYSTIGFLVGESLMSLGINKGDVFETIPI</sequence>
<dbReference type="PANTHER" id="PTHR11138">
    <property type="entry name" value="METHIONYL-TRNA FORMYLTRANSFERASE"/>
    <property type="match status" value="1"/>
</dbReference>
<evidence type="ECO:0000259" key="1">
    <source>
        <dbReference type="Pfam" id="PF00551"/>
    </source>
</evidence>
<evidence type="ECO:0000313" key="4">
    <source>
        <dbReference type="Proteomes" id="UP000609064"/>
    </source>
</evidence>
<proteinExistence type="predicted"/>
<comment type="caution">
    <text evidence="3">The sequence shown here is derived from an EMBL/GenBank/DDBJ whole genome shotgun (WGS) entry which is preliminary data.</text>
</comment>
<evidence type="ECO:0000313" key="3">
    <source>
        <dbReference type="EMBL" id="GGD83882.1"/>
    </source>
</evidence>
<dbReference type="InterPro" id="IPR011034">
    <property type="entry name" value="Formyl_transferase-like_C_sf"/>
</dbReference>
<dbReference type="InterPro" id="IPR005793">
    <property type="entry name" value="Formyl_trans_C"/>
</dbReference>
<dbReference type="SUPFAM" id="SSF50486">
    <property type="entry name" value="FMT C-terminal domain-like"/>
    <property type="match status" value="1"/>
</dbReference>
<feature type="domain" description="Formyl transferase N-terminal" evidence="1">
    <location>
        <begin position="42"/>
        <end position="147"/>
    </location>
</feature>
<dbReference type="Proteomes" id="UP000609064">
    <property type="component" value="Unassembled WGS sequence"/>
</dbReference>
<organism evidence="3 4">
    <name type="scientific">Emticicia aquatilis</name>
    <dbReference type="NCBI Taxonomy" id="1537369"/>
    <lineage>
        <taxon>Bacteria</taxon>
        <taxon>Pseudomonadati</taxon>
        <taxon>Bacteroidota</taxon>
        <taxon>Cytophagia</taxon>
        <taxon>Cytophagales</taxon>
        <taxon>Leadbetterellaceae</taxon>
        <taxon>Emticicia</taxon>
    </lineage>
</organism>
<protein>
    <recommendedName>
        <fullName evidence="5">Methionyl-tRNA formyltransferase</fullName>
    </recommendedName>
</protein>
<dbReference type="AlphaFoldDB" id="A0A916ZA94"/>
<dbReference type="EMBL" id="BMKK01000025">
    <property type="protein sequence ID" value="GGD83882.1"/>
    <property type="molecule type" value="Genomic_DNA"/>
</dbReference>
<dbReference type="InterPro" id="IPR036477">
    <property type="entry name" value="Formyl_transf_N_sf"/>
</dbReference>
<dbReference type="InterPro" id="IPR002376">
    <property type="entry name" value="Formyl_transf_N"/>
</dbReference>
<keyword evidence="4" id="KW-1185">Reference proteome</keyword>
<feature type="domain" description="Formyl transferase C-terminal" evidence="2">
    <location>
        <begin position="202"/>
        <end position="279"/>
    </location>
</feature>
<dbReference type="Pfam" id="PF00551">
    <property type="entry name" value="Formyl_trans_N"/>
    <property type="match status" value="1"/>
</dbReference>
<evidence type="ECO:0008006" key="5">
    <source>
        <dbReference type="Google" id="ProtNLM"/>
    </source>
</evidence>
<name>A0A916ZA94_9BACT</name>
<evidence type="ECO:0000259" key="2">
    <source>
        <dbReference type="Pfam" id="PF02911"/>
    </source>
</evidence>
<gene>
    <name evidence="3" type="ORF">GCM10011514_54860</name>
</gene>
<accession>A0A916ZA94</accession>
<dbReference type="GO" id="GO:0005829">
    <property type="term" value="C:cytosol"/>
    <property type="evidence" value="ECO:0007669"/>
    <property type="project" value="TreeGrafter"/>
</dbReference>
<dbReference type="SUPFAM" id="SSF53328">
    <property type="entry name" value="Formyltransferase"/>
    <property type="match status" value="1"/>
</dbReference>
<dbReference type="Gene3D" id="3.40.50.12230">
    <property type="match status" value="1"/>
</dbReference>
<dbReference type="PANTHER" id="PTHR11138:SF5">
    <property type="entry name" value="METHIONYL-TRNA FORMYLTRANSFERASE, MITOCHONDRIAL"/>
    <property type="match status" value="1"/>
</dbReference>
<dbReference type="GO" id="GO:0004479">
    <property type="term" value="F:methionyl-tRNA formyltransferase activity"/>
    <property type="evidence" value="ECO:0007669"/>
    <property type="project" value="TreeGrafter"/>
</dbReference>
<reference evidence="3" key="2">
    <citation type="submission" date="2020-09" db="EMBL/GenBank/DDBJ databases">
        <authorList>
            <person name="Sun Q."/>
            <person name="Zhou Y."/>
        </authorList>
    </citation>
    <scope>NUCLEOTIDE SEQUENCE</scope>
    <source>
        <strain evidence="3">CGMCC 1.15958</strain>
    </source>
</reference>
<dbReference type="RefSeq" id="WP_188771632.1">
    <property type="nucleotide sequence ID" value="NZ_BMKK01000025.1"/>
</dbReference>